<gene>
    <name evidence="1" type="ORF">O181_061974</name>
</gene>
<dbReference type="OrthoDB" id="2506366at2759"/>
<keyword evidence="2" id="KW-1185">Reference proteome</keyword>
<protein>
    <submittedName>
        <fullName evidence="1">Uncharacterized protein</fullName>
    </submittedName>
</protein>
<evidence type="ECO:0000313" key="1">
    <source>
        <dbReference type="EMBL" id="MBW0522259.1"/>
    </source>
</evidence>
<proteinExistence type="predicted"/>
<reference evidence="1" key="1">
    <citation type="submission" date="2021-03" db="EMBL/GenBank/DDBJ databases">
        <title>Draft genome sequence of rust myrtle Austropuccinia psidii MF-1, a brazilian biotype.</title>
        <authorList>
            <person name="Quecine M.C."/>
            <person name="Pachon D.M.R."/>
            <person name="Bonatelli M.L."/>
            <person name="Correr F.H."/>
            <person name="Franceschini L.M."/>
            <person name="Leite T.F."/>
            <person name="Margarido G.R.A."/>
            <person name="Almeida C.A."/>
            <person name="Ferrarezi J.A."/>
            <person name="Labate C.A."/>
        </authorList>
    </citation>
    <scope>NUCLEOTIDE SEQUENCE</scope>
    <source>
        <strain evidence="1">MF-1</strain>
    </source>
</reference>
<sequence>MRAFNLCLKGIGGHSTAVVLLSENALLVLPSGEEGKIHFFVGRGAVHTLIRRPFLADNRIRLEHSQDQGEILGYRESDGKRLCIPICSPEAKGWNSVPPKVMELCNMVKASEWKDADEQNSKIKLREISNYVTSNERKNVKL</sequence>
<dbReference type="AlphaFoldDB" id="A0A9Q3EJH5"/>
<name>A0A9Q3EJH5_9BASI</name>
<comment type="caution">
    <text evidence="1">The sequence shown here is derived from an EMBL/GenBank/DDBJ whole genome shotgun (WGS) entry which is preliminary data.</text>
</comment>
<dbReference type="EMBL" id="AVOT02029422">
    <property type="protein sequence ID" value="MBW0522259.1"/>
    <property type="molecule type" value="Genomic_DNA"/>
</dbReference>
<accession>A0A9Q3EJH5</accession>
<organism evidence="1 2">
    <name type="scientific">Austropuccinia psidii MF-1</name>
    <dbReference type="NCBI Taxonomy" id="1389203"/>
    <lineage>
        <taxon>Eukaryota</taxon>
        <taxon>Fungi</taxon>
        <taxon>Dikarya</taxon>
        <taxon>Basidiomycota</taxon>
        <taxon>Pucciniomycotina</taxon>
        <taxon>Pucciniomycetes</taxon>
        <taxon>Pucciniales</taxon>
        <taxon>Sphaerophragmiaceae</taxon>
        <taxon>Austropuccinia</taxon>
    </lineage>
</organism>
<evidence type="ECO:0000313" key="2">
    <source>
        <dbReference type="Proteomes" id="UP000765509"/>
    </source>
</evidence>
<dbReference type="Proteomes" id="UP000765509">
    <property type="component" value="Unassembled WGS sequence"/>
</dbReference>